<gene>
    <name evidence="1" type="ORF">L1987_54476</name>
</gene>
<keyword evidence="2" id="KW-1185">Reference proteome</keyword>
<proteinExistence type="predicted"/>
<name>A0ACB9E6Q9_9ASTR</name>
<reference evidence="2" key="1">
    <citation type="journal article" date="2022" name="Mol. Ecol. Resour.">
        <title>The genomes of chicory, endive, great burdock and yacon provide insights into Asteraceae palaeo-polyploidization history and plant inulin production.</title>
        <authorList>
            <person name="Fan W."/>
            <person name="Wang S."/>
            <person name="Wang H."/>
            <person name="Wang A."/>
            <person name="Jiang F."/>
            <person name="Liu H."/>
            <person name="Zhao H."/>
            <person name="Xu D."/>
            <person name="Zhang Y."/>
        </authorList>
    </citation>
    <scope>NUCLEOTIDE SEQUENCE [LARGE SCALE GENOMIC DNA]</scope>
    <source>
        <strain evidence="2">cv. Yunnan</strain>
    </source>
</reference>
<evidence type="ECO:0000313" key="2">
    <source>
        <dbReference type="Proteomes" id="UP001056120"/>
    </source>
</evidence>
<dbReference type="EMBL" id="CM042035">
    <property type="protein sequence ID" value="KAI3754688.1"/>
    <property type="molecule type" value="Genomic_DNA"/>
</dbReference>
<comment type="caution">
    <text evidence="1">The sequence shown here is derived from an EMBL/GenBank/DDBJ whole genome shotgun (WGS) entry which is preliminary data.</text>
</comment>
<protein>
    <submittedName>
        <fullName evidence="1">Uncharacterized protein</fullName>
    </submittedName>
</protein>
<sequence>MSKHCNTTTAKASLGLVRGAFTIYSGHLQDFGLQGSRWQDVDNIRLLSDLLMQNSAQRPKSIPNLARMMHCKQFQLEFLDRGVLTLLKKWLEPLPDGSLPNINI</sequence>
<evidence type="ECO:0000313" key="1">
    <source>
        <dbReference type="EMBL" id="KAI3754688.1"/>
    </source>
</evidence>
<organism evidence="1 2">
    <name type="scientific">Smallanthus sonchifolius</name>
    <dbReference type="NCBI Taxonomy" id="185202"/>
    <lineage>
        <taxon>Eukaryota</taxon>
        <taxon>Viridiplantae</taxon>
        <taxon>Streptophyta</taxon>
        <taxon>Embryophyta</taxon>
        <taxon>Tracheophyta</taxon>
        <taxon>Spermatophyta</taxon>
        <taxon>Magnoliopsida</taxon>
        <taxon>eudicotyledons</taxon>
        <taxon>Gunneridae</taxon>
        <taxon>Pentapetalae</taxon>
        <taxon>asterids</taxon>
        <taxon>campanulids</taxon>
        <taxon>Asterales</taxon>
        <taxon>Asteraceae</taxon>
        <taxon>Asteroideae</taxon>
        <taxon>Heliantheae alliance</taxon>
        <taxon>Millerieae</taxon>
        <taxon>Smallanthus</taxon>
    </lineage>
</organism>
<reference evidence="1 2" key="2">
    <citation type="journal article" date="2022" name="Mol. Ecol. Resour.">
        <title>The genomes of chicory, endive, great burdock and yacon provide insights into Asteraceae paleo-polyploidization history and plant inulin production.</title>
        <authorList>
            <person name="Fan W."/>
            <person name="Wang S."/>
            <person name="Wang H."/>
            <person name="Wang A."/>
            <person name="Jiang F."/>
            <person name="Liu H."/>
            <person name="Zhao H."/>
            <person name="Xu D."/>
            <person name="Zhang Y."/>
        </authorList>
    </citation>
    <scope>NUCLEOTIDE SEQUENCE [LARGE SCALE GENOMIC DNA]</scope>
    <source>
        <strain evidence="2">cv. Yunnan</strain>
        <tissue evidence="1">Leaves</tissue>
    </source>
</reference>
<accession>A0ACB9E6Q9</accession>
<dbReference type="Proteomes" id="UP001056120">
    <property type="component" value="Linkage Group LG18"/>
</dbReference>